<name>A0AAE1KIF9_PETCI</name>
<accession>A0AAE1KIF9</accession>
<dbReference type="Proteomes" id="UP001286313">
    <property type="component" value="Unassembled WGS sequence"/>
</dbReference>
<feature type="region of interest" description="Disordered" evidence="1">
    <location>
        <begin position="1"/>
        <end position="47"/>
    </location>
</feature>
<evidence type="ECO:0000313" key="2">
    <source>
        <dbReference type="EMBL" id="KAK3873593.1"/>
    </source>
</evidence>
<dbReference type="AlphaFoldDB" id="A0AAE1KIF9"/>
<proteinExistence type="predicted"/>
<keyword evidence="3" id="KW-1185">Reference proteome</keyword>
<comment type="caution">
    <text evidence="2">The sequence shown here is derived from an EMBL/GenBank/DDBJ whole genome shotgun (WGS) entry which is preliminary data.</text>
</comment>
<evidence type="ECO:0000313" key="3">
    <source>
        <dbReference type="Proteomes" id="UP001286313"/>
    </source>
</evidence>
<evidence type="ECO:0000256" key="1">
    <source>
        <dbReference type="SAM" id="MobiDB-lite"/>
    </source>
</evidence>
<gene>
    <name evidence="2" type="ORF">Pcinc_021398</name>
</gene>
<protein>
    <submittedName>
        <fullName evidence="2">Uncharacterized protein</fullName>
    </submittedName>
</protein>
<dbReference type="EMBL" id="JAWQEG010002207">
    <property type="protein sequence ID" value="KAK3873593.1"/>
    <property type="molecule type" value="Genomic_DNA"/>
</dbReference>
<sequence>MWKPVVKVAEWPMSEKQESQKKNAGPQAEESVEFMNMSDSPSAPAHQHNYKTYTTRLTFKFYSLDPPSSATQKDTLYTPFLWSSMDEEERVHFVALETQQ</sequence>
<reference evidence="2" key="1">
    <citation type="submission" date="2023-10" db="EMBL/GenBank/DDBJ databases">
        <title>Genome assemblies of two species of porcelain crab, Petrolisthes cinctipes and Petrolisthes manimaculis (Anomura: Porcellanidae).</title>
        <authorList>
            <person name="Angst P."/>
        </authorList>
    </citation>
    <scope>NUCLEOTIDE SEQUENCE</scope>
    <source>
        <strain evidence="2">PB745_01</strain>
        <tissue evidence="2">Gill</tissue>
    </source>
</reference>
<organism evidence="2 3">
    <name type="scientific">Petrolisthes cinctipes</name>
    <name type="common">Flat porcelain crab</name>
    <dbReference type="NCBI Taxonomy" id="88211"/>
    <lineage>
        <taxon>Eukaryota</taxon>
        <taxon>Metazoa</taxon>
        <taxon>Ecdysozoa</taxon>
        <taxon>Arthropoda</taxon>
        <taxon>Crustacea</taxon>
        <taxon>Multicrustacea</taxon>
        <taxon>Malacostraca</taxon>
        <taxon>Eumalacostraca</taxon>
        <taxon>Eucarida</taxon>
        <taxon>Decapoda</taxon>
        <taxon>Pleocyemata</taxon>
        <taxon>Anomura</taxon>
        <taxon>Galatheoidea</taxon>
        <taxon>Porcellanidae</taxon>
        <taxon>Petrolisthes</taxon>
    </lineage>
</organism>